<dbReference type="InterPro" id="IPR005569">
    <property type="entry name" value="Arc_DNA-bd_dom"/>
</dbReference>
<accession>A0A5E7IU11</accession>
<dbReference type="InterPro" id="IPR010985">
    <property type="entry name" value="Ribbon_hlx_hlx"/>
</dbReference>
<dbReference type="InterPro" id="IPR013321">
    <property type="entry name" value="Arc_rbn_hlx_hlx"/>
</dbReference>
<organism evidence="3 4">
    <name type="scientific">Pseudomonas fluorescens</name>
    <dbReference type="NCBI Taxonomy" id="294"/>
    <lineage>
        <taxon>Bacteria</taxon>
        <taxon>Pseudomonadati</taxon>
        <taxon>Pseudomonadota</taxon>
        <taxon>Gammaproteobacteria</taxon>
        <taxon>Pseudomonadales</taxon>
        <taxon>Pseudomonadaceae</taxon>
        <taxon>Pseudomonas</taxon>
    </lineage>
</organism>
<dbReference type="SUPFAM" id="SSF47598">
    <property type="entry name" value="Ribbon-helix-helix"/>
    <property type="match status" value="1"/>
</dbReference>
<dbReference type="GO" id="GO:0003677">
    <property type="term" value="F:DNA binding"/>
    <property type="evidence" value="ECO:0007669"/>
    <property type="project" value="InterPro"/>
</dbReference>
<protein>
    <recommendedName>
        <fullName evidence="2">Arc-like DNA binding domain-containing protein</fullName>
    </recommendedName>
</protein>
<evidence type="ECO:0000259" key="2">
    <source>
        <dbReference type="Pfam" id="PF03869"/>
    </source>
</evidence>
<evidence type="ECO:0000256" key="1">
    <source>
        <dbReference type="SAM" id="MobiDB-lite"/>
    </source>
</evidence>
<gene>
    <name evidence="3" type="ORF">PS870_01739</name>
</gene>
<dbReference type="EMBL" id="CABVIK010000005">
    <property type="protein sequence ID" value="VVO79935.1"/>
    <property type="molecule type" value="Genomic_DNA"/>
</dbReference>
<dbReference type="Proteomes" id="UP000349468">
    <property type="component" value="Unassembled WGS sequence"/>
</dbReference>
<feature type="domain" description="Arc-like DNA binding" evidence="2">
    <location>
        <begin position="2"/>
        <end position="44"/>
    </location>
</feature>
<name>A0A5E7IU11_PSEFL</name>
<dbReference type="Gene3D" id="1.10.1220.10">
    <property type="entry name" value="Met repressor-like"/>
    <property type="match status" value="1"/>
</dbReference>
<evidence type="ECO:0000313" key="4">
    <source>
        <dbReference type="Proteomes" id="UP000349468"/>
    </source>
</evidence>
<dbReference type="RefSeq" id="WP_154912074.1">
    <property type="nucleotide sequence ID" value="NZ_CABVIK010000005.1"/>
</dbReference>
<proteinExistence type="predicted"/>
<dbReference type="GO" id="GO:0006355">
    <property type="term" value="P:regulation of DNA-templated transcription"/>
    <property type="evidence" value="ECO:0007669"/>
    <property type="project" value="InterPro"/>
</dbReference>
<evidence type="ECO:0000313" key="3">
    <source>
        <dbReference type="EMBL" id="VVO79935.1"/>
    </source>
</evidence>
<sequence>MSRSDPQFNLRIPEDLRDLVMVAAKQNKRSATAEILDRLERSFTETDDMGVSDLDRMNPEHPFYGPGSAPQITTKIHKDRLTTGLDGPLTAQEEKIMAAMIKALRGIGEFEKEDAESPNTGPKPRKRYPAK</sequence>
<feature type="region of interest" description="Disordered" evidence="1">
    <location>
        <begin position="47"/>
        <end position="71"/>
    </location>
</feature>
<dbReference type="AlphaFoldDB" id="A0A5E7IU11"/>
<feature type="region of interest" description="Disordered" evidence="1">
    <location>
        <begin position="109"/>
        <end position="131"/>
    </location>
</feature>
<reference evidence="3 4" key="1">
    <citation type="submission" date="2019-09" db="EMBL/GenBank/DDBJ databases">
        <authorList>
            <person name="Chandra G."/>
            <person name="Truman W A."/>
        </authorList>
    </citation>
    <scope>NUCLEOTIDE SEQUENCE [LARGE SCALE GENOMIC DNA]</scope>
    <source>
        <strain evidence="3">PS870</strain>
    </source>
</reference>
<dbReference type="Pfam" id="PF03869">
    <property type="entry name" value="Arc"/>
    <property type="match status" value="1"/>
</dbReference>